<evidence type="ECO:0000256" key="1">
    <source>
        <dbReference type="SAM" id="MobiDB-lite"/>
    </source>
</evidence>
<feature type="transmembrane region" description="Helical" evidence="2">
    <location>
        <begin position="35"/>
        <end position="51"/>
    </location>
</feature>
<protein>
    <submittedName>
        <fullName evidence="3">Uncharacterized protein</fullName>
    </submittedName>
</protein>
<reference evidence="3" key="1">
    <citation type="submission" date="2021-01" db="EMBL/GenBank/DDBJ databases">
        <authorList>
            <person name="Corre E."/>
            <person name="Pelletier E."/>
            <person name="Niang G."/>
            <person name="Scheremetjew M."/>
            <person name="Finn R."/>
            <person name="Kale V."/>
            <person name="Holt S."/>
            <person name="Cochrane G."/>
            <person name="Meng A."/>
            <person name="Brown T."/>
            <person name="Cohen L."/>
        </authorList>
    </citation>
    <scope>NUCLEOTIDE SEQUENCE</scope>
    <source>
        <strain evidence="3">Isolate 1302-5</strain>
    </source>
</reference>
<keyword evidence="2" id="KW-1133">Transmembrane helix</keyword>
<gene>
    <name evidence="3" type="ORF">OAUR00152_LOCUS34215</name>
</gene>
<accession>A0A7S4N9M7</accession>
<keyword evidence="2" id="KW-0472">Membrane</keyword>
<sequence length="114" mass="12948">MITAHTDVTGEVHAIRRHDDGRHVTREEAHEGKDFLLLPLLLAAAVAAAIARMRRPRRRNRGAVARQALQHLGKVVVRREKVRIGGGQIREPSIRRKERKSCAASRRRNERGNK</sequence>
<keyword evidence="2" id="KW-0812">Transmembrane</keyword>
<dbReference type="EMBL" id="HBKQ01049638">
    <property type="protein sequence ID" value="CAE2274856.1"/>
    <property type="molecule type" value="Transcribed_RNA"/>
</dbReference>
<evidence type="ECO:0000256" key="2">
    <source>
        <dbReference type="SAM" id="Phobius"/>
    </source>
</evidence>
<feature type="compositionally biased region" description="Basic residues" evidence="1">
    <location>
        <begin position="105"/>
        <end position="114"/>
    </location>
</feature>
<proteinExistence type="predicted"/>
<organism evidence="3">
    <name type="scientific">Odontella aurita</name>
    <dbReference type="NCBI Taxonomy" id="265563"/>
    <lineage>
        <taxon>Eukaryota</taxon>
        <taxon>Sar</taxon>
        <taxon>Stramenopiles</taxon>
        <taxon>Ochrophyta</taxon>
        <taxon>Bacillariophyta</taxon>
        <taxon>Mediophyceae</taxon>
        <taxon>Biddulphiophycidae</taxon>
        <taxon>Eupodiscales</taxon>
        <taxon>Odontellaceae</taxon>
        <taxon>Odontella</taxon>
    </lineage>
</organism>
<feature type="region of interest" description="Disordered" evidence="1">
    <location>
        <begin position="86"/>
        <end position="114"/>
    </location>
</feature>
<name>A0A7S4N9M7_9STRA</name>
<dbReference type="AlphaFoldDB" id="A0A7S4N9M7"/>
<evidence type="ECO:0000313" key="3">
    <source>
        <dbReference type="EMBL" id="CAE2274856.1"/>
    </source>
</evidence>